<protein>
    <submittedName>
        <fullName evidence="1">Uncharacterized protein</fullName>
    </submittedName>
</protein>
<name>A0A0H3HWB0_BURP2</name>
<evidence type="ECO:0000313" key="1">
    <source>
        <dbReference type="EMBL" id="AFI70200.1"/>
    </source>
</evidence>
<evidence type="ECO:0000313" key="2">
    <source>
        <dbReference type="Proteomes" id="UP000010087"/>
    </source>
</evidence>
<accession>A0A0H3HWB0</accession>
<reference evidence="1 2" key="1">
    <citation type="journal article" date="2012" name="PLoS ONE">
        <title>Evolution of Burkholderia pseudomallei in recurrent melioidosis.</title>
        <authorList>
            <person name="Hayden H.S."/>
            <person name="Lim R."/>
            <person name="Brittnacher M.J."/>
            <person name="Sims E.H."/>
            <person name="Ramage E.R."/>
            <person name="Fong C."/>
            <person name="Wu Z."/>
            <person name="Crist E."/>
            <person name="Chang J."/>
            <person name="Zhou Y."/>
            <person name="Radey M."/>
            <person name="Rohmer L."/>
            <person name="Haugen E."/>
            <person name="Gillett W."/>
            <person name="Wuthiekanun V."/>
            <person name="Peacock S.J."/>
            <person name="Kaul R."/>
            <person name="Miller S.I."/>
            <person name="Manoil C."/>
            <person name="Jacobs M.A."/>
        </authorList>
    </citation>
    <scope>NUCLEOTIDE SEQUENCE [LARGE SCALE GENOMIC DNA]</scope>
    <source>
        <strain evidence="1 2">1026b</strain>
    </source>
</reference>
<organism evidence="1 2">
    <name type="scientific">Burkholderia pseudomallei (strain 1026b)</name>
    <dbReference type="NCBI Taxonomy" id="884204"/>
    <lineage>
        <taxon>Bacteria</taxon>
        <taxon>Pseudomonadati</taxon>
        <taxon>Pseudomonadota</taxon>
        <taxon>Betaproteobacteria</taxon>
        <taxon>Burkholderiales</taxon>
        <taxon>Burkholderiaceae</taxon>
        <taxon>Burkholderia</taxon>
        <taxon>pseudomallei group</taxon>
    </lineage>
</organism>
<dbReference type="AlphaFoldDB" id="A0A0H3HWB0"/>
<sequence>MPRLPAMMHGPLSHSFAVFFVHEAYHHQGLSQYDNGVMLRTETRKSPRRVSISFSIAMRFYFSLLEPRSQQGCREYENYMADRSRH</sequence>
<dbReference type="Proteomes" id="UP000010087">
    <property type="component" value="Chromosome 2"/>
</dbReference>
<dbReference type="KEGG" id="bpz:BP1026B_II1968"/>
<gene>
    <name evidence="1" type="ordered locus">BP1026B_II1968</name>
</gene>
<dbReference type="EMBL" id="CP002834">
    <property type="protein sequence ID" value="AFI70200.1"/>
    <property type="molecule type" value="Genomic_DNA"/>
</dbReference>
<proteinExistence type="predicted"/>